<dbReference type="SUPFAM" id="SSF51161">
    <property type="entry name" value="Trimeric LpxA-like enzymes"/>
    <property type="match status" value="1"/>
</dbReference>
<dbReference type="Gene3D" id="2.160.10.10">
    <property type="entry name" value="Hexapeptide repeat proteins"/>
    <property type="match status" value="1"/>
</dbReference>
<dbReference type="Pfam" id="PF16314">
    <property type="entry name" value="DUF4954"/>
    <property type="match status" value="1"/>
</dbReference>
<accession>A0ABP8FRL4</accession>
<proteinExistence type="predicted"/>
<reference evidence="3" key="1">
    <citation type="journal article" date="2014" name="Int. J. Syst. Evol. Microbiol.">
        <title>Complete genome of a new Firmicutes species belonging to the dominant human colonic microbiota ('Ruminococcus bicirculans') reveals two chromosomes and a selective capacity to utilize plant glucans.</title>
        <authorList>
            <consortium name="NISC Comparative Sequencing Program"/>
            <person name="Wegmann U."/>
            <person name="Louis P."/>
            <person name="Goesmann A."/>
            <person name="Henrissat B."/>
            <person name="Duncan S.H."/>
            <person name="Flint H.J."/>
        </authorList>
    </citation>
    <scope>NUCLEOTIDE SEQUENCE</scope>
    <source>
        <strain evidence="3">JCM 17664</strain>
    </source>
</reference>
<comment type="caution">
    <text evidence="3">The sequence shown here is derived from an EMBL/GenBank/DDBJ whole genome shotgun (WGS) entry which is preliminary data.</text>
</comment>
<reference evidence="3" key="3">
    <citation type="submission" date="2023-12" db="EMBL/GenBank/DDBJ databases">
        <authorList>
            <person name="Sun Q."/>
            <person name="Inoue M."/>
        </authorList>
    </citation>
    <scope>NUCLEOTIDE SEQUENCE</scope>
    <source>
        <strain evidence="3">JCM 17664</strain>
    </source>
</reference>
<gene>
    <name evidence="2" type="ORF">GCM10023143_17530</name>
    <name evidence="3" type="ORF">GCM10023143_17640</name>
</gene>
<dbReference type="Proteomes" id="UP001501207">
    <property type="component" value="Unassembled WGS sequence"/>
</dbReference>
<feature type="domain" description="DUF4954" evidence="1">
    <location>
        <begin position="41"/>
        <end position="482"/>
    </location>
</feature>
<protein>
    <submittedName>
        <fullName evidence="3">DUF4954 family protein</fullName>
    </submittedName>
</protein>
<dbReference type="RefSeq" id="WP_344978354.1">
    <property type="nucleotide sequence ID" value="NZ_BAABFN010000002.1"/>
</dbReference>
<name>A0ABP8FRL4_9BACT</name>
<evidence type="ECO:0000313" key="2">
    <source>
        <dbReference type="EMBL" id="GAA4309507.1"/>
    </source>
</evidence>
<evidence type="ECO:0000313" key="3">
    <source>
        <dbReference type="EMBL" id="GAA4309602.1"/>
    </source>
</evidence>
<reference evidence="4" key="2">
    <citation type="journal article" date="2019" name="Int. J. Syst. Evol. Microbiol.">
        <title>The Global Catalogue of Microorganisms (GCM) 10K type strain sequencing project: providing services to taxonomists for standard genome sequencing and annotation.</title>
        <authorList>
            <consortium name="The Broad Institute Genomics Platform"/>
            <consortium name="The Broad Institute Genome Sequencing Center for Infectious Disease"/>
            <person name="Wu L."/>
            <person name="Ma J."/>
        </authorList>
    </citation>
    <scope>NUCLEOTIDE SEQUENCE [LARGE SCALE GENOMIC DNA]</scope>
    <source>
        <strain evidence="4">JCM 17664</strain>
    </source>
</reference>
<dbReference type="InterPro" id="IPR011004">
    <property type="entry name" value="Trimer_LpxA-like_sf"/>
</dbReference>
<dbReference type="InterPro" id="IPR032533">
    <property type="entry name" value="DUF4954"/>
</dbReference>
<dbReference type="EMBL" id="BAABFN010000003">
    <property type="protein sequence ID" value="GAA4309602.1"/>
    <property type="molecule type" value="Genomic_DNA"/>
</dbReference>
<dbReference type="EMBL" id="BAABFN010000002">
    <property type="protein sequence ID" value="GAA4309507.1"/>
    <property type="molecule type" value="Genomic_DNA"/>
</dbReference>
<evidence type="ECO:0000313" key="4">
    <source>
        <dbReference type="Proteomes" id="UP001501207"/>
    </source>
</evidence>
<evidence type="ECO:0000259" key="1">
    <source>
        <dbReference type="Pfam" id="PF16314"/>
    </source>
</evidence>
<keyword evidence="4" id="KW-1185">Reference proteome</keyword>
<organism evidence="3 4">
    <name type="scientific">Compostibacter hankyongensis</name>
    <dbReference type="NCBI Taxonomy" id="1007089"/>
    <lineage>
        <taxon>Bacteria</taxon>
        <taxon>Pseudomonadati</taxon>
        <taxon>Bacteroidota</taxon>
        <taxon>Chitinophagia</taxon>
        <taxon>Chitinophagales</taxon>
        <taxon>Chitinophagaceae</taxon>
        <taxon>Compostibacter</taxon>
    </lineage>
</organism>
<sequence length="740" mass="84313">MNNIVKNPLNKLGYDFIDKQALPKGKDEYYIRNRQNGTRQYRQLSAHEIETLVRNYNTSDDWNKVLVADAFDADLVSHCQFHGLVRIGKLEPYYLEFKNLRLAVGLYNSTISSCDFGDNVVVHNVNYLSHYIIGNEVMLANINEMATTPYAKFGNGILKEGEEEKTRIWLELCNENGGRRILPFEDMLPGDAYLWTRHRDDDLLMQKFREFTEKQFDTKRGYYGTVGDRSVIKNCKIIKDTAIGSDAYIKGANKIKNLTIKSKAEANTQIGEGCELVNGIVGYGCRIFYGVKAVRFIMASHSSLKYGARLINSYLGNNATVSCCEVLNSLIFPAHEQHHNNSFLCAALLMGQSNMAAGATIGSNHNSRGADGEIIAGRGFWPGLCVSLKHNSRFATFTLIAKGNYPAELDLPIPFSLLINDESNDQIRIIPGYWFLYNMYALSRNFWKYADRDKRTGKIQLLEYDYLAPDSVEEMFQGLELMEYHTGRAWLKSRKKENADPGVSEEHRAAVCRIGKDILLHHPERLDKLTVTITGVENSGRPAVLLKLARAYPVFRRMIFQYGIRACMDAVEQQSITGLAELKKIMQKAKRRQWTNVGGQLMPADTEAQLRQDIKSGKIKGWTELHNAYIKLGRQYPREKLQHALASLREIAGISGMPDAALCKEMLQEAVRNQEWISEQIINSRKKDYTNPFRKMVYENEAEMERVMGPLAENGFIQYTRQELKRFKKTASRVIKVLSQ</sequence>